<dbReference type="Proteomes" id="UP001296873">
    <property type="component" value="Unassembled WGS sequence"/>
</dbReference>
<comment type="caution">
    <text evidence="2">The sequence shown here is derived from an EMBL/GenBank/DDBJ whole genome shotgun (WGS) entry which is preliminary data.</text>
</comment>
<organism evidence="2 3">
    <name type="scientific">Rhodovibrio sodomensis</name>
    <dbReference type="NCBI Taxonomy" id="1088"/>
    <lineage>
        <taxon>Bacteria</taxon>
        <taxon>Pseudomonadati</taxon>
        <taxon>Pseudomonadota</taxon>
        <taxon>Alphaproteobacteria</taxon>
        <taxon>Rhodospirillales</taxon>
        <taxon>Rhodovibrionaceae</taxon>
        <taxon>Rhodovibrio</taxon>
    </lineage>
</organism>
<keyword evidence="3" id="KW-1185">Reference proteome</keyword>
<evidence type="ECO:0000256" key="1">
    <source>
        <dbReference type="SAM" id="MobiDB-lite"/>
    </source>
</evidence>
<protein>
    <submittedName>
        <fullName evidence="2">Uncharacterized protein</fullName>
    </submittedName>
</protein>
<feature type="region of interest" description="Disordered" evidence="1">
    <location>
        <begin position="101"/>
        <end position="130"/>
    </location>
</feature>
<dbReference type="RefSeq" id="WP_200343257.1">
    <property type="nucleotide sequence ID" value="NZ_NRRL01000118.1"/>
</dbReference>
<dbReference type="EMBL" id="NRRL01000118">
    <property type="protein sequence ID" value="MBK1670808.1"/>
    <property type="molecule type" value="Genomic_DNA"/>
</dbReference>
<proteinExistence type="predicted"/>
<name>A0ABS1DM53_9PROT</name>
<feature type="compositionally biased region" description="Basic residues" evidence="1">
    <location>
        <begin position="101"/>
        <end position="110"/>
    </location>
</feature>
<accession>A0ABS1DM53</accession>
<reference evidence="2 3" key="1">
    <citation type="journal article" date="2020" name="Microorganisms">
        <title>Osmotic Adaptation and Compatible Solute Biosynthesis of Phototrophic Bacteria as Revealed from Genome Analyses.</title>
        <authorList>
            <person name="Imhoff J.F."/>
            <person name="Rahn T."/>
            <person name="Kunzel S."/>
            <person name="Keller A."/>
            <person name="Neulinger S.C."/>
        </authorList>
    </citation>
    <scope>NUCLEOTIDE SEQUENCE [LARGE SCALE GENOMIC DNA]</scope>
    <source>
        <strain evidence="2 3">DSM 9895</strain>
    </source>
</reference>
<gene>
    <name evidence="2" type="ORF">CKO28_22585</name>
</gene>
<evidence type="ECO:0000313" key="3">
    <source>
        <dbReference type="Proteomes" id="UP001296873"/>
    </source>
</evidence>
<sequence length="130" mass="14150">MPYESLKSRLSREFPDDAVLQAQVAAAGNLDQIVAALGRSYRARVEEAARIAANVSATDNAGVRRAEQAADARERVILEVMAFFDRTTAETGAIKVTRTGPRHLRVRSPLRARSERASSTPTVRSSANKV</sequence>
<evidence type="ECO:0000313" key="2">
    <source>
        <dbReference type="EMBL" id="MBK1670808.1"/>
    </source>
</evidence>
<feature type="compositionally biased region" description="Polar residues" evidence="1">
    <location>
        <begin position="117"/>
        <end position="130"/>
    </location>
</feature>